<name>A0A0C2YZU9_PARME</name>
<dbReference type="AlphaFoldDB" id="A0A0C2YZU9"/>
<keyword evidence="2" id="KW-1185">Reference proteome</keyword>
<dbReference type="Proteomes" id="UP000031971">
    <property type="component" value="Unassembled WGS sequence"/>
</dbReference>
<comment type="caution">
    <text evidence="1">The sequence shown here is derived from an EMBL/GenBank/DDBJ whole genome shotgun (WGS) entry which is preliminary data.</text>
</comment>
<dbReference type="OrthoDB" id="516080at2"/>
<accession>A0A0C2YZU9</accession>
<dbReference type="InterPro" id="IPR008792">
    <property type="entry name" value="PQQD"/>
</dbReference>
<organism evidence="1 2">
    <name type="scientific">Paramagnetospirillum magnetotacticum MS-1</name>
    <dbReference type="NCBI Taxonomy" id="272627"/>
    <lineage>
        <taxon>Bacteria</taxon>
        <taxon>Pseudomonadati</taxon>
        <taxon>Pseudomonadota</taxon>
        <taxon>Alphaproteobacteria</taxon>
        <taxon>Rhodospirillales</taxon>
        <taxon>Magnetospirillaceae</taxon>
        <taxon>Paramagnetospirillum</taxon>
    </lineage>
</organism>
<proteinExistence type="predicted"/>
<evidence type="ECO:0000313" key="1">
    <source>
        <dbReference type="EMBL" id="KIM00166.1"/>
    </source>
</evidence>
<dbReference type="STRING" id="272627.CCC_02954"/>
<evidence type="ECO:0008006" key="3">
    <source>
        <dbReference type="Google" id="ProtNLM"/>
    </source>
</evidence>
<dbReference type="EMBL" id="JXSL01000020">
    <property type="protein sequence ID" value="KIM00166.1"/>
    <property type="molecule type" value="Genomic_DNA"/>
</dbReference>
<evidence type="ECO:0000313" key="2">
    <source>
        <dbReference type="Proteomes" id="UP000031971"/>
    </source>
</evidence>
<sequence length="91" mass="9945">MSVDLRDILNDLIAKDRLPALAISANGFAFDPRSGQSFTVNHTGIATVELLLANNSIDATVDELARQYDVPEDVVLGAVEVFIRQLARYLT</sequence>
<reference evidence="1 2" key="1">
    <citation type="submission" date="2015-01" db="EMBL/GenBank/DDBJ databases">
        <title>Genome Sequence of Magnetospirillum magnetotacticum Strain MS-1.</title>
        <authorList>
            <person name="Marinov G.K."/>
            <person name="Smalley M.D."/>
            <person name="DeSalvo G."/>
        </authorList>
    </citation>
    <scope>NUCLEOTIDE SEQUENCE [LARGE SCALE GENOMIC DNA]</scope>
    <source>
        <strain evidence="1 2">MS-1</strain>
    </source>
</reference>
<dbReference type="InterPro" id="IPR041881">
    <property type="entry name" value="PqqD_sf"/>
</dbReference>
<gene>
    <name evidence="1" type="ORF">CCC_02954</name>
</gene>
<protein>
    <recommendedName>
        <fullName evidence="3">Coenzyme PQQ synthesis protein D (PqqD)</fullName>
    </recommendedName>
</protein>
<dbReference type="Gene3D" id="1.10.10.1150">
    <property type="entry name" value="Coenzyme PQQ synthesis protein D (PqqD)"/>
    <property type="match status" value="1"/>
</dbReference>
<dbReference type="RefSeq" id="WP_009868732.1">
    <property type="nucleotide sequence ID" value="NZ_JXSL01000020.1"/>
</dbReference>
<dbReference type="Pfam" id="PF05402">
    <property type="entry name" value="PqqD"/>
    <property type="match status" value="1"/>
</dbReference>